<feature type="region of interest" description="Disordered" evidence="1">
    <location>
        <begin position="76"/>
        <end position="181"/>
    </location>
</feature>
<name>A0A218Z5Q3_9HELO</name>
<feature type="transmembrane region" description="Helical" evidence="2">
    <location>
        <begin position="12"/>
        <end position="31"/>
    </location>
</feature>
<proteinExistence type="predicted"/>
<reference evidence="3 4" key="1">
    <citation type="submission" date="2017-04" db="EMBL/GenBank/DDBJ databases">
        <title>Draft genome sequence of Marssonina coronaria NL1: causal agent of apple blotch.</title>
        <authorList>
            <person name="Cheng Q."/>
        </authorList>
    </citation>
    <scope>NUCLEOTIDE SEQUENCE [LARGE SCALE GENOMIC DNA]</scope>
    <source>
        <strain evidence="3 4">NL1</strain>
    </source>
</reference>
<feature type="compositionally biased region" description="Basic and acidic residues" evidence="1">
    <location>
        <begin position="77"/>
        <end position="98"/>
    </location>
</feature>
<dbReference type="OrthoDB" id="5367275at2759"/>
<dbReference type="Proteomes" id="UP000242519">
    <property type="component" value="Unassembled WGS sequence"/>
</dbReference>
<accession>A0A218Z5Q3</accession>
<evidence type="ECO:0000256" key="2">
    <source>
        <dbReference type="SAM" id="Phobius"/>
    </source>
</evidence>
<comment type="caution">
    <text evidence="3">The sequence shown here is derived from an EMBL/GenBank/DDBJ whole genome shotgun (WGS) entry which is preliminary data.</text>
</comment>
<dbReference type="EMBL" id="MZNU01000200">
    <property type="protein sequence ID" value="OWP03092.1"/>
    <property type="molecule type" value="Genomic_DNA"/>
</dbReference>
<sequence>MLITSGQVSVAFSSAIVFFFTTALFLSGYVLQQATLRDLRAAIKPQLHRPSPGADLHLPQSSQEGYLVDMVKIETQPIRDDVGGEPAGKESTGRKGSEESNAEEDEQATKDTSQDMVGATRWQKTTRRKTTQDERSRQAASLQRPNVDSNAAQAPGEERVTKSQPEPKPMSAAERRRRIKEQIVSEGEGEVFRGYRRRMW</sequence>
<evidence type="ECO:0000313" key="4">
    <source>
        <dbReference type="Proteomes" id="UP000242519"/>
    </source>
</evidence>
<feature type="compositionally biased region" description="Polar residues" evidence="1">
    <location>
        <begin position="138"/>
        <end position="152"/>
    </location>
</feature>
<organism evidence="3 4">
    <name type="scientific">Diplocarpon coronariae</name>
    <dbReference type="NCBI Taxonomy" id="2795749"/>
    <lineage>
        <taxon>Eukaryota</taxon>
        <taxon>Fungi</taxon>
        <taxon>Dikarya</taxon>
        <taxon>Ascomycota</taxon>
        <taxon>Pezizomycotina</taxon>
        <taxon>Leotiomycetes</taxon>
        <taxon>Helotiales</taxon>
        <taxon>Drepanopezizaceae</taxon>
        <taxon>Diplocarpon</taxon>
    </lineage>
</organism>
<keyword evidence="4" id="KW-1185">Reference proteome</keyword>
<evidence type="ECO:0000256" key="1">
    <source>
        <dbReference type="SAM" id="MobiDB-lite"/>
    </source>
</evidence>
<keyword evidence="2" id="KW-0812">Transmembrane</keyword>
<gene>
    <name evidence="3" type="ORF">B2J93_6409</name>
</gene>
<dbReference type="AlphaFoldDB" id="A0A218Z5Q3"/>
<evidence type="ECO:0000313" key="3">
    <source>
        <dbReference type="EMBL" id="OWP03092.1"/>
    </source>
</evidence>
<dbReference type="InParanoid" id="A0A218Z5Q3"/>
<keyword evidence="2" id="KW-1133">Transmembrane helix</keyword>
<protein>
    <submittedName>
        <fullName evidence="3">Uncharacterized protein</fullName>
    </submittedName>
</protein>
<keyword evidence="2" id="KW-0472">Membrane</keyword>